<evidence type="ECO:0000313" key="1">
    <source>
        <dbReference type="EMBL" id="CAE0767061.1"/>
    </source>
</evidence>
<name>A0A7S4BII4_CHRCT</name>
<reference evidence="1" key="1">
    <citation type="submission" date="2021-01" db="EMBL/GenBank/DDBJ databases">
        <authorList>
            <person name="Corre E."/>
            <person name="Pelletier E."/>
            <person name="Niang G."/>
            <person name="Scheremetjew M."/>
            <person name="Finn R."/>
            <person name="Kale V."/>
            <person name="Holt S."/>
            <person name="Cochrane G."/>
            <person name="Meng A."/>
            <person name="Brown T."/>
            <person name="Cohen L."/>
        </authorList>
    </citation>
    <scope>NUCLEOTIDE SEQUENCE</scope>
    <source>
        <strain evidence="1">CCMP645</strain>
    </source>
</reference>
<accession>A0A7S4BII4</accession>
<dbReference type="EMBL" id="HBIZ01030879">
    <property type="protein sequence ID" value="CAE0767061.1"/>
    <property type="molecule type" value="Transcribed_RNA"/>
</dbReference>
<protein>
    <submittedName>
        <fullName evidence="1">Uncharacterized protein</fullName>
    </submittedName>
</protein>
<dbReference type="AlphaFoldDB" id="A0A7S4BII4"/>
<proteinExistence type="predicted"/>
<gene>
    <name evidence="1" type="ORF">PCAR00345_LOCUS19673</name>
</gene>
<organism evidence="1">
    <name type="scientific">Chrysotila carterae</name>
    <name type="common">Marine alga</name>
    <name type="synonym">Syracosphaera carterae</name>
    <dbReference type="NCBI Taxonomy" id="13221"/>
    <lineage>
        <taxon>Eukaryota</taxon>
        <taxon>Haptista</taxon>
        <taxon>Haptophyta</taxon>
        <taxon>Prymnesiophyceae</taxon>
        <taxon>Isochrysidales</taxon>
        <taxon>Isochrysidaceae</taxon>
        <taxon>Chrysotila</taxon>
    </lineage>
</organism>
<sequence>MAAATPTAFNASPALFDDRCFPLSRASDCLCPVPEVARTNQLPLCVPSPHCGRALSPLPSKLNVKGKSYVQMIDHLPQQGERQPLTVASSSAAYVVAFDFNETRVRCWYRHDPFESYAASMHLIMRLVLSLERVGSKLPLVLLASGAHDDAYEEKLTKRNVLIKRGGHRIKTPGWANAFHVGSFSKLAVRAREKEQSTSPAPRTPCRLCGKARVFFARQTRLALKSRPMHPRKTCRERY</sequence>